<comment type="similarity">
    <text evidence="2">Belongs to the GSP F family.</text>
</comment>
<proteinExistence type="inferred from homology"/>
<evidence type="ECO:0000256" key="3">
    <source>
        <dbReference type="ARBA" id="ARBA00022475"/>
    </source>
</evidence>
<keyword evidence="6 8" id="KW-1133">Transmembrane helix</keyword>
<keyword evidence="11" id="KW-1185">Reference proteome</keyword>
<feature type="transmembrane region" description="Helical" evidence="8">
    <location>
        <begin position="77"/>
        <end position="101"/>
    </location>
</feature>
<evidence type="ECO:0000256" key="6">
    <source>
        <dbReference type="ARBA" id="ARBA00022989"/>
    </source>
</evidence>
<evidence type="ECO:0000313" key="11">
    <source>
        <dbReference type="Proteomes" id="UP000009234"/>
    </source>
</evidence>
<dbReference type="Proteomes" id="UP000009234">
    <property type="component" value="Chromosome"/>
</dbReference>
<feature type="domain" description="Type II secretion system protein GspF" evidence="9">
    <location>
        <begin position="80"/>
        <end position="203"/>
    </location>
</feature>
<feature type="domain" description="Type II secretion system protein GspF" evidence="9">
    <location>
        <begin position="283"/>
        <end position="404"/>
    </location>
</feature>
<comment type="subcellular location">
    <subcellularLocation>
        <location evidence="1">Cell inner membrane</location>
        <topology evidence="1">Multi-pass membrane protein</topology>
    </subcellularLocation>
</comment>
<dbReference type="EMBL" id="CP002780">
    <property type="protein sequence ID" value="AEG58753.1"/>
    <property type="molecule type" value="Genomic_DNA"/>
</dbReference>
<dbReference type="KEGG" id="dru:Desru_0467"/>
<dbReference type="HOGENOM" id="CLU_035032_2_2_9"/>
<evidence type="ECO:0000256" key="2">
    <source>
        <dbReference type="ARBA" id="ARBA00005745"/>
    </source>
</evidence>
<protein>
    <submittedName>
        <fullName evidence="10">Type II secretion system F domain protein</fullName>
    </submittedName>
</protein>
<dbReference type="InterPro" id="IPR018076">
    <property type="entry name" value="T2SS_GspF_dom"/>
</dbReference>
<feature type="transmembrane region" description="Helical" evidence="8">
    <location>
        <begin position="387"/>
        <end position="408"/>
    </location>
</feature>
<feature type="transmembrane region" description="Helical" evidence="8">
    <location>
        <begin position="237"/>
        <end position="255"/>
    </location>
</feature>
<dbReference type="InterPro" id="IPR042094">
    <property type="entry name" value="T2SS_GspF_sf"/>
</dbReference>
<keyword evidence="3" id="KW-1003">Cell membrane</keyword>
<evidence type="ECO:0000256" key="4">
    <source>
        <dbReference type="ARBA" id="ARBA00022519"/>
    </source>
</evidence>
<dbReference type="STRING" id="696281.Desru_0467"/>
<organism evidence="10 11">
    <name type="scientific">Desulforamulus ruminis (strain ATCC 23193 / DSM 2154 / NCIMB 8452 / DL)</name>
    <name type="common">Desulfotomaculum ruminis</name>
    <dbReference type="NCBI Taxonomy" id="696281"/>
    <lineage>
        <taxon>Bacteria</taxon>
        <taxon>Bacillati</taxon>
        <taxon>Bacillota</taxon>
        <taxon>Clostridia</taxon>
        <taxon>Eubacteriales</taxon>
        <taxon>Peptococcaceae</taxon>
        <taxon>Desulforamulus</taxon>
    </lineage>
</organism>
<dbReference type="OrthoDB" id="9805682at2"/>
<keyword evidence="7 8" id="KW-0472">Membrane</keyword>
<reference evidence="10 11" key="2">
    <citation type="journal article" date="2012" name="Stand. Genomic Sci.">
        <title>Complete genome sequence of the sulfate-reducing firmicute Desulfotomaculum ruminis type strain (DL(T)).</title>
        <authorList>
            <person name="Spring S."/>
            <person name="Visser M."/>
            <person name="Lu M."/>
            <person name="Copeland A."/>
            <person name="Lapidus A."/>
            <person name="Lucas S."/>
            <person name="Cheng J.F."/>
            <person name="Han C."/>
            <person name="Tapia R."/>
            <person name="Goodwin L.A."/>
            <person name="Pitluck S."/>
            <person name="Ivanova N."/>
            <person name="Land M."/>
            <person name="Hauser L."/>
            <person name="Larimer F."/>
            <person name="Rohde M."/>
            <person name="Goker M."/>
            <person name="Detter J.C."/>
            <person name="Kyrpides N.C."/>
            <person name="Woyke T."/>
            <person name="Schaap P.J."/>
            <person name="Plugge C.M."/>
            <person name="Muyzer G."/>
            <person name="Kuever J."/>
            <person name="Pereira I.A."/>
            <person name="Parshina S.N."/>
            <person name="Bernier-Latmani R."/>
            <person name="Stams A.J."/>
            <person name="Klenk H.P."/>
        </authorList>
    </citation>
    <scope>NUCLEOTIDE SEQUENCE [LARGE SCALE GENOMIC DNA]</scope>
    <source>
        <strain evidence="11">ATCC 23193 / DSM 2154 / NCIB 8452 / DL</strain>
    </source>
</reference>
<sequence>MPQYVYEAMDPAGKAARGTITGNSLSEAGGELRRKGFIITNLREQEAEKVREEKARSFSLNLDDILAKVTRVKQDEVILFLNQLAAMITAGVSIVNALSILEKQSTNKRFKKILSAVRQDVEAGNSLSEAMVQFPKIFPQMITSLLRTGETSGLLDKAMVQVAHYMEERQVLKRQITSSAIYPAIVLLASLGVLYFMVSFVIPNMAPFLEMMGGDLPWNTKLLIYISDNISANLDKVGMVVGGLVAVVLMAYKIPQTRLLIDRYKIKIPLVGSIFQYGLIVSFAKTFSILISSGVSIVEALKCTRDTISNKALVGDLDKIIEKVLYGENISDPLLASRSFFPPMVGNMVKVGEETGFVDTSLLTVSGIYEKMLQLKIQRMTSLIEPILLIVMGGMVGFIAAALIGGIISSYKV</sequence>
<dbReference type="GO" id="GO:0005886">
    <property type="term" value="C:plasma membrane"/>
    <property type="evidence" value="ECO:0007669"/>
    <property type="project" value="UniProtKB-SubCell"/>
</dbReference>
<evidence type="ECO:0000256" key="1">
    <source>
        <dbReference type="ARBA" id="ARBA00004429"/>
    </source>
</evidence>
<dbReference type="eggNOG" id="COG1459">
    <property type="taxonomic scope" value="Bacteria"/>
</dbReference>
<feature type="transmembrane region" description="Helical" evidence="8">
    <location>
        <begin position="180"/>
        <end position="202"/>
    </location>
</feature>
<dbReference type="Pfam" id="PF00482">
    <property type="entry name" value="T2SSF"/>
    <property type="match status" value="2"/>
</dbReference>
<gene>
    <name evidence="10" type="ordered locus">Desru_0467</name>
</gene>
<keyword evidence="4" id="KW-0997">Cell inner membrane</keyword>
<dbReference type="Gene3D" id="1.20.81.30">
    <property type="entry name" value="Type II secretion system (T2SS), domain F"/>
    <property type="match status" value="2"/>
</dbReference>
<reference evidence="11" key="1">
    <citation type="submission" date="2011-05" db="EMBL/GenBank/DDBJ databases">
        <title>Complete sequence of Desulfotomaculum ruminis DSM 2154.</title>
        <authorList>
            <person name="Lucas S."/>
            <person name="Copeland A."/>
            <person name="Lapidus A."/>
            <person name="Cheng J.-F."/>
            <person name="Goodwin L."/>
            <person name="Pitluck S."/>
            <person name="Lu M."/>
            <person name="Detter J.C."/>
            <person name="Han C."/>
            <person name="Tapia R."/>
            <person name="Land M."/>
            <person name="Hauser L."/>
            <person name="Kyrpides N."/>
            <person name="Ivanova N."/>
            <person name="Mikhailova N."/>
            <person name="Pagani I."/>
            <person name="Stams A.J.M."/>
            <person name="Plugge C.M."/>
            <person name="Muyzer G."/>
            <person name="Kuever J."/>
            <person name="Parshina S.N."/>
            <person name="Ivanova A.E."/>
            <person name="Nazina T.N."/>
            <person name="Brambilla E."/>
            <person name="Spring S."/>
            <person name="Klenk H.-P."/>
            <person name="Woyke T."/>
        </authorList>
    </citation>
    <scope>NUCLEOTIDE SEQUENCE [LARGE SCALE GENOMIC DNA]</scope>
    <source>
        <strain evidence="11">ATCC 23193 / DSM 2154 / NCIB 8452 / DL</strain>
    </source>
</reference>
<evidence type="ECO:0000313" key="10">
    <source>
        <dbReference type="EMBL" id="AEG58753.1"/>
    </source>
</evidence>
<evidence type="ECO:0000256" key="5">
    <source>
        <dbReference type="ARBA" id="ARBA00022692"/>
    </source>
</evidence>
<dbReference type="RefSeq" id="WP_013840528.1">
    <property type="nucleotide sequence ID" value="NC_015589.1"/>
</dbReference>
<dbReference type="PANTHER" id="PTHR30012:SF0">
    <property type="entry name" value="TYPE II SECRETION SYSTEM PROTEIN F-RELATED"/>
    <property type="match status" value="1"/>
</dbReference>
<evidence type="ECO:0000256" key="7">
    <source>
        <dbReference type="ARBA" id="ARBA00023136"/>
    </source>
</evidence>
<dbReference type="AlphaFoldDB" id="F6DRJ9"/>
<dbReference type="FunFam" id="1.20.81.30:FF:000001">
    <property type="entry name" value="Type II secretion system protein F"/>
    <property type="match status" value="1"/>
</dbReference>
<dbReference type="InterPro" id="IPR003004">
    <property type="entry name" value="GspF/PilC"/>
</dbReference>
<keyword evidence="5 8" id="KW-0812">Transmembrane</keyword>
<evidence type="ECO:0000256" key="8">
    <source>
        <dbReference type="SAM" id="Phobius"/>
    </source>
</evidence>
<dbReference type="PRINTS" id="PR00812">
    <property type="entry name" value="BCTERIALGSPF"/>
</dbReference>
<evidence type="ECO:0000259" key="9">
    <source>
        <dbReference type="Pfam" id="PF00482"/>
    </source>
</evidence>
<name>F6DRJ9_DESRL</name>
<dbReference type="PANTHER" id="PTHR30012">
    <property type="entry name" value="GENERAL SECRETION PATHWAY PROTEIN"/>
    <property type="match status" value="1"/>
</dbReference>
<accession>F6DRJ9</accession>